<keyword evidence="3" id="KW-1185">Reference proteome</keyword>
<reference evidence="2 3" key="1">
    <citation type="submission" date="2016-10" db="EMBL/GenBank/DDBJ databases">
        <title>Genome sequence of Streptomyces gilvigriseus MUSC 26.</title>
        <authorList>
            <person name="Lee L.-H."/>
            <person name="Ser H.-L."/>
        </authorList>
    </citation>
    <scope>NUCLEOTIDE SEQUENCE [LARGE SCALE GENOMIC DNA]</scope>
    <source>
        <strain evidence="2 3">MUSC 26</strain>
    </source>
</reference>
<evidence type="ECO:0000313" key="3">
    <source>
        <dbReference type="Proteomes" id="UP000243342"/>
    </source>
</evidence>
<organism evidence="2 3">
    <name type="scientific">Mangrovactinospora gilvigrisea</name>
    <dbReference type="NCBI Taxonomy" id="1428644"/>
    <lineage>
        <taxon>Bacteria</taxon>
        <taxon>Bacillati</taxon>
        <taxon>Actinomycetota</taxon>
        <taxon>Actinomycetes</taxon>
        <taxon>Kitasatosporales</taxon>
        <taxon>Streptomycetaceae</taxon>
        <taxon>Mangrovactinospora</taxon>
    </lineage>
</organism>
<gene>
    <name evidence="2" type="ORF">BIV57_09410</name>
</gene>
<evidence type="ECO:0008006" key="4">
    <source>
        <dbReference type="Google" id="ProtNLM"/>
    </source>
</evidence>
<dbReference type="AlphaFoldDB" id="A0A1J7BWD9"/>
<comment type="caution">
    <text evidence="2">The sequence shown here is derived from an EMBL/GenBank/DDBJ whole genome shotgun (WGS) entry which is preliminary data.</text>
</comment>
<dbReference type="Proteomes" id="UP000243342">
    <property type="component" value="Unassembled WGS sequence"/>
</dbReference>
<evidence type="ECO:0000313" key="2">
    <source>
        <dbReference type="EMBL" id="OIV37777.1"/>
    </source>
</evidence>
<name>A0A1J7BWD9_9ACTN</name>
<feature type="region of interest" description="Disordered" evidence="1">
    <location>
        <begin position="1"/>
        <end position="39"/>
    </location>
</feature>
<accession>A0A1J7BWD9</accession>
<dbReference type="EMBL" id="MLCF01000043">
    <property type="protein sequence ID" value="OIV37777.1"/>
    <property type="molecule type" value="Genomic_DNA"/>
</dbReference>
<protein>
    <recommendedName>
        <fullName evidence="4">Metallothionein</fullName>
    </recommendedName>
</protein>
<sequence>MIGRSGVGRSDDGSQRMESTRSARKRVEQRPAAERDTRIRGPQQVVGACGCGADCQCGCQGGDACQCGGGCGGG</sequence>
<evidence type="ECO:0000256" key="1">
    <source>
        <dbReference type="SAM" id="MobiDB-lite"/>
    </source>
</evidence>
<proteinExistence type="predicted"/>
<feature type="compositionally biased region" description="Basic and acidic residues" evidence="1">
    <location>
        <begin position="9"/>
        <end position="39"/>
    </location>
</feature>